<reference evidence="2" key="1">
    <citation type="submission" date="2018-12" db="EMBL/GenBank/DDBJ databases">
        <authorList>
            <person name="Syme R.A."/>
            <person name="Farfan-Caceres L."/>
            <person name="Lichtenzveig J."/>
        </authorList>
    </citation>
    <scope>NUCLEOTIDE SEQUENCE</scope>
    <source>
        <strain evidence="2">Al4</strain>
    </source>
</reference>
<sequence length="494" mass="56178">MEDVTFIRANTLAKRVAPTDIEGPTAKRPLTDEARSEAFRHAELVAARVDSSILRKQLERLQQDHFTLVSKHGHSVVQLTAERHGSASLINNMQERITQLTATLERKEDGINHQAEVYEARIKDLKADHEKRQESVSAEMKVLRDQNANTFQQKPIEAAAGRVDSNTHNPAKRTDVQTESYIRELGEKLEAQKRVFEVEKHELRGIANKSQESLKRRVEEKDAGVKAVQAEMEKLQVGSEQRAEDFKTEIRILRNYNTELEQGQRELEAELRTSRQHLSAAKAEIDNLNEDVNEQKHLCKEATAAKEALQKRLQNPNMPHKEAELNRTIKLLTEERDKLAKRVQDLAAEIFPVSVLQDAAKVHQTTARKSAKKLREVLKTQGDLESQLQLREAEIAELRRQPPRKVPKKDRAALKEAQKQTNAAMEAHEVAKEQVGNMFLHYDVLHGKNLLLVGKLTAMAQVGGFGNHNSIYRKELDALKGLPLEELDEYKARD</sequence>
<dbReference type="Proteomes" id="UP000651452">
    <property type="component" value="Unassembled WGS sequence"/>
</dbReference>
<evidence type="ECO:0000256" key="1">
    <source>
        <dbReference type="SAM" id="Coils"/>
    </source>
</evidence>
<proteinExistence type="predicted"/>
<comment type="caution">
    <text evidence="2">The sequence shown here is derived from an EMBL/GenBank/DDBJ whole genome shotgun (WGS) entry which is preliminary data.</text>
</comment>
<dbReference type="AlphaFoldDB" id="A0A8H7IWN7"/>
<feature type="coiled-coil region" evidence="1">
    <location>
        <begin position="253"/>
        <end position="349"/>
    </location>
</feature>
<name>A0A8H7IWN7_9PLEO</name>
<feature type="coiled-coil region" evidence="1">
    <location>
        <begin position="381"/>
        <end position="434"/>
    </location>
</feature>
<dbReference type="EMBL" id="RZGK01000018">
    <property type="protein sequence ID" value="KAF9692474.1"/>
    <property type="molecule type" value="Genomic_DNA"/>
</dbReference>
<evidence type="ECO:0000313" key="3">
    <source>
        <dbReference type="Proteomes" id="UP000651452"/>
    </source>
</evidence>
<dbReference type="OrthoDB" id="3801108at2759"/>
<reference evidence="2" key="2">
    <citation type="submission" date="2020-09" db="EMBL/GenBank/DDBJ databases">
        <title>Reference genome assembly for Australian Ascochyta lentis isolate Al4.</title>
        <authorList>
            <person name="Lee R.C."/>
            <person name="Farfan-Caceres L.M."/>
            <person name="Debler J.W."/>
            <person name="Williams A.H."/>
            <person name="Henares B.M."/>
        </authorList>
    </citation>
    <scope>NUCLEOTIDE SEQUENCE</scope>
    <source>
        <strain evidence="2">Al4</strain>
    </source>
</reference>
<organism evidence="2 3">
    <name type="scientific">Ascochyta lentis</name>
    <dbReference type="NCBI Taxonomy" id="205686"/>
    <lineage>
        <taxon>Eukaryota</taxon>
        <taxon>Fungi</taxon>
        <taxon>Dikarya</taxon>
        <taxon>Ascomycota</taxon>
        <taxon>Pezizomycotina</taxon>
        <taxon>Dothideomycetes</taxon>
        <taxon>Pleosporomycetidae</taxon>
        <taxon>Pleosporales</taxon>
        <taxon>Pleosporineae</taxon>
        <taxon>Didymellaceae</taxon>
        <taxon>Ascochyta</taxon>
    </lineage>
</organism>
<feature type="coiled-coil region" evidence="1">
    <location>
        <begin position="90"/>
        <end position="146"/>
    </location>
</feature>
<evidence type="ECO:0000313" key="2">
    <source>
        <dbReference type="EMBL" id="KAF9692474.1"/>
    </source>
</evidence>
<gene>
    <name evidence="2" type="ORF">EKO04_009646</name>
</gene>
<keyword evidence="1" id="KW-0175">Coiled coil</keyword>
<accession>A0A8H7IWN7</accession>
<keyword evidence="3" id="KW-1185">Reference proteome</keyword>
<protein>
    <submittedName>
        <fullName evidence="2">Uncharacterized protein</fullName>
    </submittedName>
</protein>